<gene>
    <name evidence="1" type="ORF">A1O5_07076</name>
</gene>
<comment type="caution">
    <text evidence="1">The sequence shown here is derived from an EMBL/GenBank/DDBJ whole genome shotgun (WGS) entry which is preliminary data.</text>
</comment>
<dbReference type="Proteomes" id="UP000019471">
    <property type="component" value="Unassembled WGS sequence"/>
</dbReference>
<evidence type="ECO:0000313" key="2">
    <source>
        <dbReference type="Proteomes" id="UP000019471"/>
    </source>
</evidence>
<dbReference type="GeneID" id="19191782"/>
<reference evidence="1 2" key="1">
    <citation type="submission" date="2013-03" db="EMBL/GenBank/DDBJ databases">
        <title>The Genome Sequence of Cladophialophora psammophila CBS 110553.</title>
        <authorList>
            <consortium name="The Broad Institute Genomics Platform"/>
            <person name="Cuomo C."/>
            <person name="de Hoog S."/>
            <person name="Gorbushina A."/>
            <person name="Walker B."/>
            <person name="Young S.K."/>
            <person name="Zeng Q."/>
            <person name="Gargeya S."/>
            <person name="Fitzgerald M."/>
            <person name="Haas B."/>
            <person name="Abouelleil A."/>
            <person name="Allen A.W."/>
            <person name="Alvarado L."/>
            <person name="Arachchi H.M."/>
            <person name="Berlin A.M."/>
            <person name="Chapman S.B."/>
            <person name="Gainer-Dewar J."/>
            <person name="Goldberg J."/>
            <person name="Griggs A."/>
            <person name="Gujja S."/>
            <person name="Hansen M."/>
            <person name="Howarth C."/>
            <person name="Imamovic A."/>
            <person name="Ireland A."/>
            <person name="Larimer J."/>
            <person name="McCowan C."/>
            <person name="Murphy C."/>
            <person name="Pearson M."/>
            <person name="Poon T.W."/>
            <person name="Priest M."/>
            <person name="Roberts A."/>
            <person name="Saif S."/>
            <person name="Shea T."/>
            <person name="Sisk P."/>
            <person name="Sykes S."/>
            <person name="Wortman J."/>
            <person name="Nusbaum C."/>
            <person name="Birren B."/>
        </authorList>
    </citation>
    <scope>NUCLEOTIDE SEQUENCE [LARGE SCALE GENOMIC DNA]</scope>
    <source>
        <strain evidence="1 2">CBS 110553</strain>
    </source>
</reference>
<organism evidence="1 2">
    <name type="scientific">Cladophialophora psammophila CBS 110553</name>
    <dbReference type="NCBI Taxonomy" id="1182543"/>
    <lineage>
        <taxon>Eukaryota</taxon>
        <taxon>Fungi</taxon>
        <taxon>Dikarya</taxon>
        <taxon>Ascomycota</taxon>
        <taxon>Pezizomycotina</taxon>
        <taxon>Eurotiomycetes</taxon>
        <taxon>Chaetothyriomycetidae</taxon>
        <taxon>Chaetothyriales</taxon>
        <taxon>Herpotrichiellaceae</taxon>
        <taxon>Cladophialophora</taxon>
    </lineage>
</organism>
<keyword evidence="2" id="KW-1185">Reference proteome</keyword>
<dbReference type="AlphaFoldDB" id="W9WQ20"/>
<evidence type="ECO:0008006" key="3">
    <source>
        <dbReference type="Google" id="ProtNLM"/>
    </source>
</evidence>
<dbReference type="STRING" id="1182543.W9WQ20"/>
<dbReference type="RefSeq" id="XP_007745855.1">
    <property type="nucleotide sequence ID" value="XM_007747665.1"/>
</dbReference>
<dbReference type="HOGENOM" id="CLU_019849_1_0_1"/>
<dbReference type="InterPro" id="IPR021858">
    <property type="entry name" value="Fun_TF"/>
</dbReference>
<dbReference type="eggNOG" id="ENOG502SMQF">
    <property type="taxonomic scope" value="Eukaryota"/>
</dbReference>
<evidence type="ECO:0000313" key="1">
    <source>
        <dbReference type="EMBL" id="EXJ70003.1"/>
    </source>
</evidence>
<sequence>MLQMKLLHHFNTVTAETLIFDASIWRNQVMALALQHEFLMHAVLLIGAKHLSFLSPGDFMYRSASLLHLSETLRLFRHALTQPISALNADAFMATSTLLVHYAWATHDDVVRAQDDAEAVSSPDSTLNLSMDPLFTLSQGLRMVFMKSYHFIWENESIFAASARHRPRESLEQATLGHSRASQDLEILISKAYCRQRAASGKPVIVCPKSACLDAVIRFFLDLRTGHEKVFTGLEHPDEDPEEDLELAGFLDATARLVLLLGLFRRQSFVTDTGLSIEANLAHSPRRTASVFEKVATRPFPPLSDLARYIFAFPTRSTDCFIRLVRQQHPYALLVLLLFYRAVSLLLPQQQCWWSRRRAQAVPSAIESALRAHGDVDLDTILQEGNRVLEGWPGVVSSGEDTPAVNSRRLLGVDGWDETWERTRYVLEKFGWRKGRWYSEE</sequence>
<proteinExistence type="predicted"/>
<dbReference type="EMBL" id="AMGX01000010">
    <property type="protein sequence ID" value="EXJ70003.1"/>
    <property type="molecule type" value="Genomic_DNA"/>
</dbReference>
<dbReference type="PANTHER" id="PTHR47784:SF5">
    <property type="entry name" value="STEROL UPTAKE CONTROL PROTEIN 2"/>
    <property type="match status" value="1"/>
</dbReference>
<name>W9WQ20_9EURO</name>
<dbReference type="GO" id="GO:0001228">
    <property type="term" value="F:DNA-binding transcription activator activity, RNA polymerase II-specific"/>
    <property type="evidence" value="ECO:0007669"/>
    <property type="project" value="TreeGrafter"/>
</dbReference>
<dbReference type="Pfam" id="PF11951">
    <property type="entry name" value="Fungal_trans_2"/>
    <property type="match status" value="1"/>
</dbReference>
<protein>
    <recommendedName>
        <fullName evidence="3">Transcription factor domain-containing protein</fullName>
    </recommendedName>
</protein>
<dbReference type="OrthoDB" id="416217at2759"/>
<dbReference type="InterPro" id="IPR053157">
    <property type="entry name" value="Sterol_Uptake_Regulator"/>
</dbReference>
<dbReference type="PANTHER" id="PTHR47784">
    <property type="entry name" value="STEROL UPTAKE CONTROL PROTEIN 2"/>
    <property type="match status" value="1"/>
</dbReference>
<accession>W9WQ20</accession>